<proteinExistence type="predicted"/>
<dbReference type="Proteomes" id="UP000001887">
    <property type="component" value="Chromosome"/>
</dbReference>
<evidence type="ECO:0000313" key="1">
    <source>
        <dbReference type="EMBL" id="ADB15004.1"/>
    </source>
</evidence>
<sequence>MSTNRIRAYMDQEKSKKIPESPLQWRGFAVCYLPGFAAPNPPPMASSPTDGSWGMNLVMAAHEQAQKQVTERLAKEEWQQIMSKCGIDYQI</sequence>
<dbReference type="KEGG" id="psl:Psta_0314"/>
<organism evidence="1 2">
    <name type="scientific">Pirellula staleyi (strain ATCC 27377 / DSM 6068 / ICPB 4128)</name>
    <name type="common">Pirella staleyi</name>
    <dbReference type="NCBI Taxonomy" id="530564"/>
    <lineage>
        <taxon>Bacteria</taxon>
        <taxon>Pseudomonadati</taxon>
        <taxon>Planctomycetota</taxon>
        <taxon>Planctomycetia</taxon>
        <taxon>Pirellulales</taxon>
        <taxon>Pirellulaceae</taxon>
        <taxon>Pirellula</taxon>
    </lineage>
</organism>
<name>D2R295_PIRSD</name>
<evidence type="ECO:0000313" key="2">
    <source>
        <dbReference type="Proteomes" id="UP000001887"/>
    </source>
</evidence>
<gene>
    <name evidence="1" type="ordered locus">Psta_0314</name>
</gene>
<accession>D2R295</accession>
<reference evidence="1 2" key="1">
    <citation type="journal article" date="2009" name="Stand. Genomic Sci.">
        <title>Complete genome sequence of Pirellula staleyi type strain (ATCC 27377).</title>
        <authorList>
            <person name="Clum A."/>
            <person name="Tindall B.J."/>
            <person name="Sikorski J."/>
            <person name="Ivanova N."/>
            <person name="Mavrommatis K."/>
            <person name="Lucas S."/>
            <person name="Glavina del Rio T."/>
            <person name="Nolan M."/>
            <person name="Chen F."/>
            <person name="Tice H."/>
            <person name="Pitluck S."/>
            <person name="Cheng J.F."/>
            <person name="Chertkov O."/>
            <person name="Brettin T."/>
            <person name="Han C."/>
            <person name="Detter J.C."/>
            <person name="Kuske C."/>
            <person name="Bruce D."/>
            <person name="Goodwin L."/>
            <person name="Ovchinikova G."/>
            <person name="Pati A."/>
            <person name="Mikhailova N."/>
            <person name="Chen A."/>
            <person name="Palaniappan K."/>
            <person name="Land M."/>
            <person name="Hauser L."/>
            <person name="Chang Y.J."/>
            <person name="Jeffries C.D."/>
            <person name="Chain P."/>
            <person name="Rohde M."/>
            <person name="Goker M."/>
            <person name="Bristow J."/>
            <person name="Eisen J.A."/>
            <person name="Markowitz V."/>
            <person name="Hugenholtz P."/>
            <person name="Kyrpides N.C."/>
            <person name="Klenk H.P."/>
            <person name="Lapidus A."/>
        </authorList>
    </citation>
    <scope>NUCLEOTIDE SEQUENCE [LARGE SCALE GENOMIC DNA]</scope>
    <source>
        <strain evidence="2">ATCC 27377 / DSM 6068 / ICPB 4128</strain>
    </source>
</reference>
<dbReference type="HOGENOM" id="CLU_2424384_0_0_0"/>
<dbReference type="AlphaFoldDB" id="D2R295"/>
<protein>
    <submittedName>
        <fullName evidence="1">Uncharacterized protein</fullName>
    </submittedName>
</protein>
<dbReference type="EMBL" id="CP001848">
    <property type="protein sequence ID" value="ADB15004.1"/>
    <property type="molecule type" value="Genomic_DNA"/>
</dbReference>
<keyword evidence="2" id="KW-1185">Reference proteome</keyword>